<sequence>MTLTGQCRCSAVRYQLNTDVPPAIYACHCTDCQTWSGSAFALHALLPADALTLTGPLTTYAYDLNGQHSEHQVCSVCHTRLCNTTTAAPGMKILRAGTLDESRSLQPMAHIWVSHKQSWLTLPEGLPIWPQSPTPQAFGEALMAYAG</sequence>
<gene>
    <name evidence="6" type="ORF">CFN16_10650</name>
</gene>
<name>A0A345UVR5_PSEFL</name>
<dbReference type="AlphaFoldDB" id="A0A345UVR5"/>
<dbReference type="PROSITE" id="PS51891">
    <property type="entry name" value="CENP_V_GFA"/>
    <property type="match status" value="1"/>
</dbReference>
<dbReference type="InterPro" id="IPR011057">
    <property type="entry name" value="Mss4-like_sf"/>
</dbReference>
<proteinExistence type="inferred from homology"/>
<evidence type="ECO:0000256" key="1">
    <source>
        <dbReference type="ARBA" id="ARBA00005495"/>
    </source>
</evidence>
<evidence type="ECO:0000256" key="3">
    <source>
        <dbReference type="ARBA" id="ARBA00022833"/>
    </source>
</evidence>
<evidence type="ECO:0000313" key="6">
    <source>
        <dbReference type="EMBL" id="AXJ04567.1"/>
    </source>
</evidence>
<dbReference type="InterPro" id="IPR006913">
    <property type="entry name" value="CENP-V/GFA"/>
</dbReference>
<dbReference type="EMBL" id="CP022313">
    <property type="protein sequence ID" value="AXJ04567.1"/>
    <property type="molecule type" value="Genomic_DNA"/>
</dbReference>
<keyword evidence="2" id="KW-0479">Metal-binding</keyword>
<dbReference type="GO" id="GO:0016846">
    <property type="term" value="F:carbon-sulfur lyase activity"/>
    <property type="evidence" value="ECO:0007669"/>
    <property type="project" value="InterPro"/>
</dbReference>
<dbReference type="RefSeq" id="WP_115077429.1">
    <property type="nucleotide sequence ID" value="NZ_CP022313.1"/>
</dbReference>
<evidence type="ECO:0000259" key="5">
    <source>
        <dbReference type="PROSITE" id="PS51891"/>
    </source>
</evidence>
<dbReference type="GO" id="GO:0046872">
    <property type="term" value="F:metal ion binding"/>
    <property type="evidence" value="ECO:0007669"/>
    <property type="project" value="UniProtKB-KW"/>
</dbReference>
<accession>A0A345UVR5</accession>
<feature type="domain" description="CENP-V/GFA" evidence="5">
    <location>
        <begin position="3"/>
        <end position="109"/>
    </location>
</feature>
<dbReference type="PANTHER" id="PTHR33337:SF33">
    <property type="entry name" value="CENP-V_GFA DOMAIN-CONTAINING PROTEIN"/>
    <property type="match status" value="1"/>
</dbReference>
<evidence type="ECO:0000256" key="2">
    <source>
        <dbReference type="ARBA" id="ARBA00022723"/>
    </source>
</evidence>
<dbReference type="PANTHER" id="PTHR33337">
    <property type="entry name" value="GFA DOMAIN-CONTAINING PROTEIN"/>
    <property type="match status" value="1"/>
</dbReference>
<evidence type="ECO:0000256" key="4">
    <source>
        <dbReference type="ARBA" id="ARBA00023239"/>
    </source>
</evidence>
<dbReference type="Proteomes" id="UP000254535">
    <property type="component" value="Chromosome"/>
</dbReference>
<dbReference type="SUPFAM" id="SSF51316">
    <property type="entry name" value="Mss4-like"/>
    <property type="match status" value="1"/>
</dbReference>
<keyword evidence="4" id="KW-0456">Lyase</keyword>
<comment type="similarity">
    <text evidence="1">Belongs to the Gfa family.</text>
</comment>
<keyword evidence="3" id="KW-0862">Zinc</keyword>
<dbReference type="Pfam" id="PF04828">
    <property type="entry name" value="GFA"/>
    <property type="match status" value="1"/>
</dbReference>
<organism evidence="6 7">
    <name type="scientific">Pseudomonas fluorescens</name>
    <dbReference type="NCBI Taxonomy" id="294"/>
    <lineage>
        <taxon>Bacteria</taxon>
        <taxon>Pseudomonadati</taxon>
        <taxon>Pseudomonadota</taxon>
        <taxon>Gammaproteobacteria</taxon>
        <taxon>Pseudomonadales</taxon>
        <taxon>Pseudomonadaceae</taxon>
        <taxon>Pseudomonas</taxon>
    </lineage>
</organism>
<protein>
    <submittedName>
        <fullName evidence="6">Aldehyde-activating protein</fullName>
    </submittedName>
</protein>
<reference evidence="6 7" key="1">
    <citation type="submission" date="2017-07" db="EMBL/GenBank/DDBJ databases">
        <title>Genome sequence of Pseudomonas NEP1.</title>
        <authorList>
            <person name="Nascimento F.X."/>
        </authorList>
    </citation>
    <scope>NUCLEOTIDE SEQUENCE [LARGE SCALE GENOMIC DNA]</scope>
    <source>
        <strain evidence="6 7">NEP1</strain>
    </source>
</reference>
<dbReference type="Gene3D" id="3.90.1590.10">
    <property type="entry name" value="glutathione-dependent formaldehyde- activating enzyme (gfa)"/>
    <property type="match status" value="1"/>
</dbReference>
<evidence type="ECO:0000313" key="7">
    <source>
        <dbReference type="Proteomes" id="UP000254535"/>
    </source>
</evidence>